<dbReference type="EMBL" id="JAQMWT010000370">
    <property type="protein sequence ID" value="KAJ8602697.1"/>
    <property type="molecule type" value="Genomic_DNA"/>
</dbReference>
<dbReference type="InterPro" id="IPR006076">
    <property type="entry name" value="FAD-dep_OxRdtase"/>
</dbReference>
<dbReference type="Proteomes" id="UP001230188">
    <property type="component" value="Unassembled WGS sequence"/>
</dbReference>
<dbReference type="InterPro" id="IPR020845">
    <property type="entry name" value="AMP-binding_CS"/>
</dbReference>
<gene>
    <name evidence="4" type="ORF">CTAYLR_003783</name>
</gene>
<dbReference type="Gene3D" id="3.40.50.12780">
    <property type="entry name" value="N-terminal domain of ligase-like"/>
    <property type="match status" value="1"/>
</dbReference>
<dbReference type="InterPro" id="IPR045851">
    <property type="entry name" value="AMP-bd_C_sf"/>
</dbReference>
<feature type="compositionally biased region" description="Basic and acidic residues" evidence="1">
    <location>
        <begin position="1"/>
        <end position="11"/>
    </location>
</feature>
<feature type="compositionally biased region" description="Basic and acidic residues" evidence="1">
    <location>
        <begin position="443"/>
        <end position="463"/>
    </location>
</feature>
<evidence type="ECO:0000313" key="5">
    <source>
        <dbReference type="Proteomes" id="UP001230188"/>
    </source>
</evidence>
<evidence type="ECO:0000259" key="3">
    <source>
        <dbReference type="Pfam" id="PF01266"/>
    </source>
</evidence>
<dbReference type="PANTHER" id="PTHR22754">
    <property type="entry name" value="DISCO-INTERACTING PROTEIN 2 DIP2 -RELATED"/>
    <property type="match status" value="1"/>
</dbReference>
<dbReference type="PROSITE" id="PS00455">
    <property type="entry name" value="AMP_BINDING"/>
    <property type="match status" value="1"/>
</dbReference>
<feature type="region of interest" description="Disordered" evidence="1">
    <location>
        <begin position="435"/>
        <end position="467"/>
    </location>
</feature>
<dbReference type="Gene3D" id="3.30.300.30">
    <property type="match status" value="1"/>
</dbReference>
<protein>
    <submittedName>
        <fullName evidence="4">Uncharacterized protein</fullName>
    </submittedName>
</protein>
<dbReference type="InterPro" id="IPR000873">
    <property type="entry name" value="AMP-dep_synth/lig_dom"/>
</dbReference>
<dbReference type="InterPro" id="IPR042099">
    <property type="entry name" value="ANL_N_sf"/>
</dbReference>
<dbReference type="SUPFAM" id="SSF51905">
    <property type="entry name" value="FAD/NAD(P)-binding domain"/>
    <property type="match status" value="1"/>
</dbReference>
<evidence type="ECO:0000259" key="2">
    <source>
        <dbReference type="Pfam" id="PF00501"/>
    </source>
</evidence>
<feature type="domain" description="AMP-dependent synthetase/ligase" evidence="2">
    <location>
        <begin position="567"/>
        <end position="961"/>
    </location>
</feature>
<dbReference type="Pfam" id="PF00501">
    <property type="entry name" value="AMP-binding"/>
    <property type="match status" value="1"/>
</dbReference>
<feature type="domain" description="FAD dependent oxidoreductase" evidence="3">
    <location>
        <begin position="55"/>
        <end position="138"/>
    </location>
</feature>
<proteinExistence type="predicted"/>
<dbReference type="SUPFAM" id="SSF56801">
    <property type="entry name" value="Acetyl-CoA synthetase-like"/>
    <property type="match status" value="1"/>
</dbReference>
<reference evidence="4" key="1">
    <citation type="submission" date="2023-01" db="EMBL/GenBank/DDBJ databases">
        <title>Metagenome sequencing of chrysophaentin producing Chrysophaeum taylorii.</title>
        <authorList>
            <person name="Davison J."/>
            <person name="Bewley C."/>
        </authorList>
    </citation>
    <scope>NUCLEOTIDE SEQUENCE</scope>
    <source>
        <strain evidence="4">NIES-1699</strain>
    </source>
</reference>
<accession>A0AAD7XNV6</accession>
<dbReference type="Pfam" id="PF01266">
    <property type="entry name" value="DAO"/>
    <property type="match status" value="1"/>
</dbReference>
<evidence type="ECO:0000313" key="4">
    <source>
        <dbReference type="EMBL" id="KAJ8602697.1"/>
    </source>
</evidence>
<feature type="region of interest" description="Disordered" evidence="1">
    <location>
        <begin position="1"/>
        <end position="33"/>
    </location>
</feature>
<evidence type="ECO:0000256" key="1">
    <source>
        <dbReference type="SAM" id="MobiDB-lite"/>
    </source>
</evidence>
<dbReference type="InterPro" id="IPR036188">
    <property type="entry name" value="FAD/NAD-bd_sf"/>
</dbReference>
<comment type="caution">
    <text evidence="4">The sequence shown here is derived from an EMBL/GenBank/DDBJ whole genome shotgun (WGS) entry which is preliminary data.</text>
</comment>
<organism evidence="4 5">
    <name type="scientific">Chrysophaeum taylorii</name>
    <dbReference type="NCBI Taxonomy" id="2483200"/>
    <lineage>
        <taxon>Eukaryota</taxon>
        <taxon>Sar</taxon>
        <taxon>Stramenopiles</taxon>
        <taxon>Ochrophyta</taxon>
        <taxon>Pelagophyceae</taxon>
        <taxon>Pelagomonadales</taxon>
        <taxon>Pelagomonadaceae</taxon>
        <taxon>Chrysophaeum</taxon>
    </lineage>
</organism>
<keyword evidence="5" id="KW-1185">Reference proteome</keyword>
<sequence>MMEAPEAKTAMRETAPGMLGGGEAQTEEEVTPAIPMSINALDGEGRRTDALSELDVVVVGAGMAGLCFARDIASTGKRVLVVDRAGEIGGARTARAFPRIDALGAIYRCLSLAPAWTREHAASEWYRPTWDEVRTYAKALVDHPNITVETSCEFYDVRQETKLPVATTSRGDFVAKVVYLGDTATGSSLTRLRGENTASSSSPRIVRASDLDAKAFAELGAASGRIVVVGSGRAALDILLQLEEQKARVLWAHRGHATFFDRDKDPSKILDLLNALLVEAEKTGQNFSEIGIDRGLFLAAGGPLTKQQPSSSETAWAAADALELQRARGFEQLYVDALEDDTSGSVLLEGRRLVNDRVEPGSTESSIVLGGENDWLVLCTGGICWNKKKPTHLFFGSERRRTACPTTTSSDVPLSAIVPLCLALEWLNCGTTTTTTNSVASKLDSEDRGVVEHSSEKSRKLDDTTDLSGLSSSLPALVLPGDIAYSNEWIADWYGRNLDVREFLCHFRAPSSVFSASSSSDETRWRKPGWWRPAYESPGLLAHADRVVGELGDENFMTWLNISGNVETELSFEDAWRASRAIAGYLTTEWGAGVGNRILLCYAPGPSFYLSFLACLRCGAVAVPAYPPDPSKLQLGVEKLRRIQENCDAKLALCDTQVKKLRQASFFVEWPRIEWLNTEEHLPFDPPRASDDVGRRANDDDDDGGIAFFQYTSGTTGNPKGVMVTLENIWHNVNEIYVPTQKRTAELRLGVDVARELFEIRRRTPRVTGISWLPQYHDSGLVLMFVGSLVAGYHLVSFSPLSFLGNPLLPVSSLSKYRAHVSANPDFAYNLILKRAGGNIDRFIREERVDLSTIFCLGAGVGQRTRPPQLRAFSLALAPAGLSSTVWQPAYGLAEHVVATAFEIDGIVVSAAKNSRVVVASCGSQSLCALKVVDSQNCLELRDGNVGEIWLSSPSVALGYFGMPELSKTTFRAKLVPNDGREYPRTGDEGFLEKGRLFVCGRIKDLIIVAGRNYYPEDCELSAERACPDEVRPGCAAAFSTSNRDTAEEMLVVVFEIRANFVEDAARVAGLIARKVTSDTGLAAGRVVAVAERTVPKTTSGKVRRRETRDELLAGKLRVLFDWTPSCVPSRLELQKTNKPSTTSAAVSSFFLDWGSRLASFVLSSSGGQPEIAQEETSSESCLREMIKRLCSEDKLSSRVSAAAAVGLASSKSKSSQCDDFNTRSSHDGVALIERVAKQIVGLFPADTELKTHPDMPEMFGQLGVPATSLEHHLLRHDASITFVSDFVDAIKRSVVAMPILVRAAQELEVHFPGLELPVADDRAANDLRAAVIYCYALHTIGVSMLRTSEEDGGALDFAVCYLDELLGTSKIDTRRYLERWSSDRAISTAKLESILAGAQLFCDIRRDTSSKLLSTKNKLGWLCENILVDVVEDVKRNQNLGNARAGVELAFWSCFPQLERSKNLEEEGASAMYGGVSGLVKCPVAPSMKAEWVQLCILWNLTFGLAADSLLSRAALLLAPCLLALSTDDPDFFV</sequence>
<dbReference type="PANTHER" id="PTHR22754:SF32">
    <property type="entry name" value="DISCO-INTERACTING PROTEIN 2"/>
    <property type="match status" value="1"/>
</dbReference>
<name>A0AAD7XNV6_9STRA</name>
<dbReference type="Gene3D" id="3.50.50.60">
    <property type="entry name" value="FAD/NAD(P)-binding domain"/>
    <property type="match status" value="1"/>
</dbReference>